<proteinExistence type="predicted"/>
<organism evidence="1 2">
    <name type="scientific">Selenomonas ruminantium</name>
    <dbReference type="NCBI Taxonomy" id="971"/>
    <lineage>
        <taxon>Bacteria</taxon>
        <taxon>Bacillati</taxon>
        <taxon>Bacillota</taxon>
        <taxon>Negativicutes</taxon>
        <taxon>Selenomonadales</taxon>
        <taxon>Selenomonadaceae</taxon>
        <taxon>Selenomonas</taxon>
    </lineage>
</organism>
<dbReference type="EMBL" id="FOJX01000008">
    <property type="protein sequence ID" value="SFB05558.1"/>
    <property type="molecule type" value="Genomic_DNA"/>
</dbReference>
<dbReference type="AlphaFoldDB" id="A0A1I0XZE7"/>
<dbReference type="InterPro" id="IPR007488">
    <property type="entry name" value="DUF535"/>
</dbReference>
<dbReference type="PANTHER" id="PTHR38785">
    <property type="entry name" value="HOMOLOG OF VIRK"/>
    <property type="match status" value="1"/>
</dbReference>
<sequence length="305" mass="36645">MRVGIMKLNYAEIGKKIYNLENPREYHRYLVFRVRCMLHPYRMQRLEKIFKSSRLLEEVANCYPFVYEQPTRGFFYNNSTFEERVALLEQHMTFLSEKIKENHFIDLYTRTPKILWESNDDGEKLRLYLFYHPGQRKEGLLSIVLDCPRGELYQMIFWMAEDEHGDQSLWIGAMQGPRMENAREIVKQITKRCHAYRTKNLILHATQEVARNLGLKHIYAVTNYGYYAMNHIRRDRKLKTSFSDFWMESGGVACKDKRFYELPMKERRKSMEEVPTRKRANYRKRYALLDEIDAAIETSILNLCK</sequence>
<evidence type="ECO:0000313" key="2">
    <source>
        <dbReference type="Proteomes" id="UP000183843"/>
    </source>
</evidence>
<dbReference type="PANTHER" id="PTHR38785:SF1">
    <property type="entry name" value="HOMOLOG OF VIRK"/>
    <property type="match status" value="1"/>
</dbReference>
<dbReference type="GO" id="GO:0006974">
    <property type="term" value="P:DNA damage response"/>
    <property type="evidence" value="ECO:0007669"/>
    <property type="project" value="TreeGrafter"/>
</dbReference>
<gene>
    <name evidence="1" type="ORF">SAMN05216587_10846</name>
</gene>
<reference evidence="1 2" key="1">
    <citation type="submission" date="2016-10" db="EMBL/GenBank/DDBJ databases">
        <authorList>
            <person name="de Groot N.N."/>
        </authorList>
    </citation>
    <scope>NUCLEOTIDE SEQUENCE [LARGE SCALE GENOMIC DNA]</scope>
    <source>
        <strain evidence="1 2">L14</strain>
    </source>
</reference>
<accession>A0A1I0XZE7</accession>
<name>A0A1I0XZE7_SELRU</name>
<dbReference type="Proteomes" id="UP000183843">
    <property type="component" value="Unassembled WGS sequence"/>
</dbReference>
<dbReference type="Pfam" id="PF04393">
    <property type="entry name" value="DUF535"/>
    <property type="match status" value="1"/>
</dbReference>
<evidence type="ECO:0008006" key="3">
    <source>
        <dbReference type="Google" id="ProtNLM"/>
    </source>
</evidence>
<protein>
    <recommendedName>
        <fullName evidence="3">DUF535 domain-containing protein</fullName>
    </recommendedName>
</protein>
<evidence type="ECO:0000313" key="1">
    <source>
        <dbReference type="EMBL" id="SFB05558.1"/>
    </source>
</evidence>